<keyword evidence="3" id="KW-1185">Reference proteome</keyword>
<feature type="chain" id="PRO_5045370915" description="Phage infection protein" evidence="1">
    <location>
        <begin position="22"/>
        <end position="95"/>
    </location>
</feature>
<organism evidence="2 3">
    <name type="scientific">Halomonas koreensis</name>
    <dbReference type="NCBI Taxonomy" id="245385"/>
    <lineage>
        <taxon>Bacteria</taxon>
        <taxon>Pseudomonadati</taxon>
        <taxon>Pseudomonadota</taxon>
        <taxon>Gammaproteobacteria</taxon>
        <taxon>Oceanospirillales</taxon>
        <taxon>Halomonadaceae</taxon>
        <taxon>Halomonas</taxon>
    </lineage>
</organism>
<feature type="signal peptide" evidence="1">
    <location>
        <begin position="1"/>
        <end position="21"/>
    </location>
</feature>
<protein>
    <recommendedName>
        <fullName evidence="4">Phage infection protein</fullName>
    </recommendedName>
</protein>
<gene>
    <name evidence="2" type="ORF">QC818_09085</name>
</gene>
<comment type="caution">
    <text evidence="2">The sequence shown here is derived from an EMBL/GenBank/DDBJ whole genome shotgun (WGS) entry which is preliminary data.</text>
</comment>
<dbReference type="EMBL" id="JARWAK010000006">
    <property type="protein sequence ID" value="MDR5866937.1"/>
    <property type="molecule type" value="Genomic_DNA"/>
</dbReference>
<reference evidence="2 3" key="1">
    <citation type="submission" date="2023-04" db="EMBL/GenBank/DDBJ databases">
        <title>A long-awaited taxogenomic arrangement of the family Halomonadaceae.</title>
        <authorList>
            <person name="De La Haba R."/>
            <person name="Chuvochina M."/>
            <person name="Wittouck S."/>
            <person name="Arahal D.R."/>
            <person name="Sanchez-Porro C."/>
            <person name="Hugenholtz P."/>
            <person name="Ventosa A."/>
        </authorList>
    </citation>
    <scope>NUCLEOTIDE SEQUENCE [LARGE SCALE GENOMIC DNA]</scope>
    <source>
        <strain evidence="2 3">DSM 23530</strain>
    </source>
</reference>
<proteinExistence type="predicted"/>
<evidence type="ECO:0000313" key="3">
    <source>
        <dbReference type="Proteomes" id="UP001264519"/>
    </source>
</evidence>
<evidence type="ECO:0008006" key="4">
    <source>
        <dbReference type="Google" id="ProtNLM"/>
    </source>
</evidence>
<keyword evidence="1" id="KW-0732">Signal</keyword>
<dbReference type="Proteomes" id="UP001264519">
    <property type="component" value="Unassembled WGS sequence"/>
</dbReference>
<dbReference type="RefSeq" id="WP_309652535.1">
    <property type="nucleotide sequence ID" value="NZ_JARWAK010000006.1"/>
</dbReference>
<accession>A0ABU1G359</accession>
<evidence type="ECO:0000313" key="2">
    <source>
        <dbReference type="EMBL" id="MDR5866937.1"/>
    </source>
</evidence>
<sequence>MKRKMLVASLMLAALPLAAQADNAAQRALALHQEPLSEAAATPADDAHPAEVHAAALGGSEAMAQARLRLDARAPETHIAAGGDATRLGRLATQG</sequence>
<name>A0ABU1G359_9GAMM</name>
<evidence type="ECO:0000256" key="1">
    <source>
        <dbReference type="SAM" id="SignalP"/>
    </source>
</evidence>